<dbReference type="Pfam" id="PF02195">
    <property type="entry name" value="ParB_N"/>
    <property type="match status" value="1"/>
</dbReference>
<evidence type="ECO:0000313" key="3">
    <source>
        <dbReference type="EMBL" id="MBH5143688.1"/>
    </source>
</evidence>
<dbReference type="PANTHER" id="PTHR33375:SF1">
    <property type="entry name" value="CHROMOSOME-PARTITIONING PROTEIN PARB-RELATED"/>
    <property type="match status" value="1"/>
</dbReference>
<accession>A0A0E4AER0</accession>
<protein>
    <submittedName>
        <fullName evidence="3">ParB N-terminal domain-containing protein</fullName>
    </submittedName>
</protein>
<sequence length="520" mass="56631">MTATHTAPAAALEVAQLHPDTLDIGENVRDSVDLAQTPDFVESIRENGVLEAISAVRTADGTIVVRDGQRRTLAARETGLTSIPVVIYPDTAGSDKARAVDRIGKQITANRHREGLTAAQHTRGVAQMLEFGASITKVSKTLAMDKKDVKAQAAVGKAEAARAALDAGQLDLAHAAVVAEFEEAGDAEAVEKLLTTRSYDFDHVAERLRGLREEREAYALAAAPFAEKGFTIFPFDRRSFRDEVSPAELVTTDGDEVTQELVDAAPQFWAVFLGLNDAFFDKATGERVDYDDVDWDTEDDDSAVPEEGLRHANTVDYRPEYLPDYWCIDQEGAGLEPRPIIDAVPAAAGASGNDPAEAARAVREQEAKDKQERRRVRELNKQAEAATTVRREFLRTTLLARKTPPKTAAAYVAATLARDPGLISEYKAAESLGELLGFKGYYPGRELAEQVAKVSEARAQVLLLALVIAAQESRMVKDAWRSKPKNADQYLSFLMGQGYTLAAVEEIITGQLTFDEVAID</sequence>
<dbReference type="AlphaFoldDB" id="A0A0E4AER0"/>
<dbReference type="InterPro" id="IPR003115">
    <property type="entry name" value="ParB_N"/>
</dbReference>
<dbReference type="PANTHER" id="PTHR33375">
    <property type="entry name" value="CHROMOSOME-PARTITIONING PROTEIN PARB-RELATED"/>
    <property type="match status" value="1"/>
</dbReference>
<dbReference type="CDD" id="cd16387">
    <property type="entry name" value="ParB_N_Srx"/>
    <property type="match status" value="1"/>
</dbReference>
<gene>
    <name evidence="3" type="ORF">I3517_13830</name>
</gene>
<dbReference type="SUPFAM" id="SSF110849">
    <property type="entry name" value="ParB/Sulfiredoxin"/>
    <property type="match status" value="1"/>
</dbReference>
<keyword evidence="4" id="KW-1185">Reference proteome</keyword>
<feature type="compositionally biased region" description="Basic and acidic residues" evidence="1">
    <location>
        <begin position="360"/>
        <end position="377"/>
    </location>
</feature>
<dbReference type="SMART" id="SM00470">
    <property type="entry name" value="ParB"/>
    <property type="match status" value="1"/>
</dbReference>
<dbReference type="SUPFAM" id="SSF109709">
    <property type="entry name" value="KorB DNA-binding domain-like"/>
    <property type="match status" value="1"/>
</dbReference>
<evidence type="ECO:0000256" key="1">
    <source>
        <dbReference type="SAM" id="MobiDB-lite"/>
    </source>
</evidence>
<evidence type="ECO:0000259" key="2">
    <source>
        <dbReference type="SMART" id="SM00470"/>
    </source>
</evidence>
<dbReference type="InterPro" id="IPR050336">
    <property type="entry name" value="Chromosome_partition/occlusion"/>
</dbReference>
<dbReference type="EMBL" id="JAECSB010000043">
    <property type="protein sequence ID" value="MBH5143688.1"/>
    <property type="molecule type" value="Genomic_DNA"/>
</dbReference>
<feature type="domain" description="ParB-like N-terminal" evidence="2">
    <location>
        <begin position="15"/>
        <end position="106"/>
    </location>
</feature>
<reference evidence="3 4" key="1">
    <citation type="submission" date="2020-12" db="EMBL/GenBank/DDBJ databases">
        <title>Draft genome sequence of furan degrading bacterial strain FUR100.</title>
        <authorList>
            <person name="Woiski C."/>
        </authorList>
    </citation>
    <scope>NUCLEOTIDE SEQUENCE [LARGE SCALE GENOMIC DNA]</scope>
    <source>
        <strain evidence="3 4">FUR100</strain>
    </source>
</reference>
<dbReference type="Gene3D" id="1.10.10.2830">
    <property type="match status" value="1"/>
</dbReference>
<dbReference type="KEGG" id="reb:XU06_31040"/>
<dbReference type="InterPro" id="IPR036086">
    <property type="entry name" value="ParB/Sulfiredoxin_sf"/>
</dbReference>
<dbReference type="RefSeq" id="WP_019750102.1">
    <property type="nucleotide sequence ID" value="NZ_BHXB01000003.1"/>
</dbReference>
<dbReference type="GO" id="GO:0007059">
    <property type="term" value="P:chromosome segregation"/>
    <property type="evidence" value="ECO:0007669"/>
    <property type="project" value="TreeGrafter"/>
</dbReference>
<evidence type="ECO:0000313" key="4">
    <source>
        <dbReference type="Proteomes" id="UP000627573"/>
    </source>
</evidence>
<comment type="caution">
    <text evidence="3">The sequence shown here is derived from an EMBL/GenBank/DDBJ whole genome shotgun (WGS) entry which is preliminary data.</text>
</comment>
<dbReference type="Proteomes" id="UP000627573">
    <property type="component" value="Unassembled WGS sequence"/>
</dbReference>
<organism evidence="3 4">
    <name type="scientific">Rhodococcus erythropolis</name>
    <name type="common">Arthrobacter picolinophilus</name>
    <dbReference type="NCBI Taxonomy" id="1833"/>
    <lineage>
        <taxon>Bacteria</taxon>
        <taxon>Bacillati</taxon>
        <taxon>Actinomycetota</taxon>
        <taxon>Actinomycetes</taxon>
        <taxon>Mycobacteriales</taxon>
        <taxon>Nocardiaceae</taxon>
        <taxon>Rhodococcus</taxon>
        <taxon>Rhodococcus erythropolis group</taxon>
    </lineage>
</organism>
<dbReference type="GO" id="GO:0005694">
    <property type="term" value="C:chromosome"/>
    <property type="evidence" value="ECO:0007669"/>
    <property type="project" value="TreeGrafter"/>
</dbReference>
<proteinExistence type="predicted"/>
<dbReference type="Gene3D" id="3.90.1530.10">
    <property type="entry name" value="Conserved hypothetical protein from pyrococcus furiosus pfu- 392566-001, ParB domain"/>
    <property type="match status" value="1"/>
</dbReference>
<feature type="region of interest" description="Disordered" evidence="1">
    <location>
        <begin position="346"/>
        <end position="377"/>
    </location>
</feature>
<name>A0A0E4AER0_RHOER</name>